<proteinExistence type="predicted"/>
<dbReference type="EMBL" id="DS989831">
    <property type="protein sequence ID" value="EFQ96921.1"/>
    <property type="molecule type" value="Genomic_DNA"/>
</dbReference>
<dbReference type="Proteomes" id="UP000002669">
    <property type="component" value="Unassembled WGS sequence"/>
</dbReference>
<dbReference type="VEuPathDB" id="FungiDB:MGYG_08846"/>
<dbReference type="HOGENOM" id="CLU_2222614_0_0_1"/>
<protein>
    <submittedName>
        <fullName evidence="2">Uncharacterized protein</fullName>
    </submittedName>
</protein>
<dbReference type="GeneID" id="10024377"/>
<evidence type="ECO:0000256" key="1">
    <source>
        <dbReference type="SAM" id="MobiDB-lite"/>
    </source>
</evidence>
<evidence type="ECO:0000313" key="2">
    <source>
        <dbReference type="EMBL" id="EFQ96921.1"/>
    </source>
</evidence>
<feature type="compositionally biased region" description="Basic and acidic residues" evidence="1">
    <location>
        <begin position="20"/>
        <end position="38"/>
    </location>
</feature>
<name>E4V755_ARTGP</name>
<dbReference type="AlphaFoldDB" id="E4V755"/>
<keyword evidence="3" id="KW-1185">Reference proteome</keyword>
<organism evidence="3">
    <name type="scientific">Arthroderma gypseum (strain ATCC MYA-4604 / CBS 118893)</name>
    <name type="common">Microsporum gypseum</name>
    <dbReference type="NCBI Taxonomy" id="535722"/>
    <lineage>
        <taxon>Eukaryota</taxon>
        <taxon>Fungi</taxon>
        <taxon>Dikarya</taxon>
        <taxon>Ascomycota</taxon>
        <taxon>Pezizomycotina</taxon>
        <taxon>Eurotiomycetes</taxon>
        <taxon>Eurotiomycetidae</taxon>
        <taxon>Onygenales</taxon>
        <taxon>Arthrodermataceae</taxon>
        <taxon>Nannizzia</taxon>
    </lineage>
</organism>
<accession>E4V755</accession>
<gene>
    <name evidence="2" type="ORF">MGYG_08846</name>
</gene>
<reference evidence="3" key="1">
    <citation type="journal article" date="2012" name="MBio">
        <title>Comparative genome analysis of Trichophyton rubrum and related dermatophytes reveals candidate genes involved in infection.</title>
        <authorList>
            <person name="Martinez D.A."/>
            <person name="Oliver B.G."/>
            <person name="Graeser Y."/>
            <person name="Goldberg J.M."/>
            <person name="Li W."/>
            <person name="Martinez-Rossi N.M."/>
            <person name="Monod M."/>
            <person name="Shelest E."/>
            <person name="Barton R.C."/>
            <person name="Birch E."/>
            <person name="Brakhage A.A."/>
            <person name="Chen Z."/>
            <person name="Gurr S.J."/>
            <person name="Heiman D."/>
            <person name="Heitman J."/>
            <person name="Kosti I."/>
            <person name="Rossi A."/>
            <person name="Saif S."/>
            <person name="Samalova M."/>
            <person name="Saunders C.W."/>
            <person name="Shea T."/>
            <person name="Summerbell R.C."/>
            <person name="Xu J."/>
            <person name="Young S."/>
            <person name="Zeng Q."/>
            <person name="Birren B.W."/>
            <person name="Cuomo C.A."/>
            <person name="White T.C."/>
        </authorList>
    </citation>
    <scope>NUCLEOTIDE SEQUENCE [LARGE SCALE GENOMIC DNA]</scope>
    <source>
        <strain evidence="3">ATCC MYA-4604 / CBS 118893</strain>
    </source>
</reference>
<dbReference type="RefSeq" id="XP_003169298.1">
    <property type="nucleotide sequence ID" value="XM_003169250.1"/>
</dbReference>
<dbReference type="InParanoid" id="E4V755"/>
<sequence>MTPPCEEAVTSMDGVQKGAWKREESAQENSSERKRGEQEPNIGVWRGIISSIKHFSSTREATKAASPGTGAAAWKREGISTGELQRTKKRRARTKYRSLERHNFIY</sequence>
<feature type="region of interest" description="Disordered" evidence="1">
    <location>
        <begin position="1"/>
        <end position="42"/>
    </location>
</feature>
<evidence type="ECO:0000313" key="3">
    <source>
        <dbReference type="Proteomes" id="UP000002669"/>
    </source>
</evidence>